<dbReference type="InterPro" id="IPR018960">
    <property type="entry name" value="DUF1990"/>
</dbReference>
<sequence length="195" mass="22250">MYLLKKPSSQQINDFIVSQAGFDFTYSMVGSTKHEDSPSGFVVDHNRVCLGKGKAIFEVAKQAVSDWNQFQFDWIELHRLDTITEPGQTVGVLAHALGLWVLNACRVVYVIEETEPVHRFAVAYGTLPEHAESGEERFQVEWHPEDDSVWYDILAFSRPNQLLSKLAYPYVRRKQKQFAVDSKQAMKDAIAKAQK</sequence>
<protein>
    <recommendedName>
        <fullName evidence="1">DUF1990 domain-containing protein</fullName>
    </recommendedName>
</protein>
<name>A0A517VV01_9PLAN</name>
<feature type="domain" description="DUF1990" evidence="1">
    <location>
        <begin position="25"/>
        <end position="183"/>
    </location>
</feature>
<dbReference type="PANTHER" id="PTHR34202:SF1">
    <property type="entry name" value="UPF0548 PROTEIN"/>
    <property type="match status" value="1"/>
</dbReference>
<organism evidence="2 3">
    <name type="scientific">Gimesia aquarii</name>
    <dbReference type="NCBI Taxonomy" id="2527964"/>
    <lineage>
        <taxon>Bacteria</taxon>
        <taxon>Pseudomonadati</taxon>
        <taxon>Planctomycetota</taxon>
        <taxon>Planctomycetia</taxon>
        <taxon>Planctomycetales</taxon>
        <taxon>Planctomycetaceae</taxon>
        <taxon>Gimesia</taxon>
    </lineage>
</organism>
<dbReference type="PIRSF" id="PIRSF010260">
    <property type="entry name" value="UCP010260"/>
    <property type="match status" value="1"/>
</dbReference>
<dbReference type="PANTHER" id="PTHR34202">
    <property type="entry name" value="UPF0548 PROTEIN"/>
    <property type="match status" value="1"/>
</dbReference>
<dbReference type="RefSeq" id="WP_197998868.1">
    <property type="nucleotide sequence ID" value="NZ_CP037920.1"/>
</dbReference>
<dbReference type="KEGG" id="gaw:V144x_22880"/>
<dbReference type="Proteomes" id="UP000318704">
    <property type="component" value="Chromosome"/>
</dbReference>
<evidence type="ECO:0000313" key="3">
    <source>
        <dbReference type="Proteomes" id="UP000318704"/>
    </source>
</evidence>
<evidence type="ECO:0000259" key="1">
    <source>
        <dbReference type="Pfam" id="PF09348"/>
    </source>
</evidence>
<reference evidence="2 3" key="1">
    <citation type="submission" date="2019-03" db="EMBL/GenBank/DDBJ databases">
        <title>Deep-cultivation of Planctomycetes and their phenomic and genomic characterization uncovers novel biology.</title>
        <authorList>
            <person name="Wiegand S."/>
            <person name="Jogler M."/>
            <person name="Boedeker C."/>
            <person name="Pinto D."/>
            <person name="Vollmers J."/>
            <person name="Rivas-Marin E."/>
            <person name="Kohn T."/>
            <person name="Peeters S.H."/>
            <person name="Heuer A."/>
            <person name="Rast P."/>
            <person name="Oberbeckmann S."/>
            <person name="Bunk B."/>
            <person name="Jeske O."/>
            <person name="Meyerdierks A."/>
            <person name="Storesund J.E."/>
            <person name="Kallscheuer N."/>
            <person name="Luecker S."/>
            <person name="Lage O.M."/>
            <person name="Pohl T."/>
            <person name="Merkel B.J."/>
            <person name="Hornburger P."/>
            <person name="Mueller R.-W."/>
            <person name="Bruemmer F."/>
            <person name="Labrenz M."/>
            <person name="Spormann A.M."/>
            <person name="Op den Camp H."/>
            <person name="Overmann J."/>
            <person name="Amann R."/>
            <person name="Jetten M.S.M."/>
            <person name="Mascher T."/>
            <person name="Medema M.H."/>
            <person name="Devos D.P."/>
            <person name="Kaster A.-K."/>
            <person name="Ovreas L."/>
            <person name="Rohde M."/>
            <person name="Galperin M.Y."/>
            <person name="Jogler C."/>
        </authorList>
    </citation>
    <scope>NUCLEOTIDE SEQUENCE [LARGE SCALE GENOMIC DNA]</scope>
    <source>
        <strain evidence="2 3">V144</strain>
    </source>
</reference>
<dbReference type="AlphaFoldDB" id="A0A517VV01"/>
<gene>
    <name evidence="2" type="ORF">V144x_22880</name>
</gene>
<dbReference type="Pfam" id="PF09348">
    <property type="entry name" value="DUF1990"/>
    <property type="match status" value="1"/>
</dbReference>
<evidence type="ECO:0000313" key="2">
    <source>
        <dbReference type="EMBL" id="QDT96830.1"/>
    </source>
</evidence>
<accession>A0A517VV01</accession>
<proteinExistence type="predicted"/>
<dbReference type="InterPro" id="IPR014457">
    <property type="entry name" value="UCP010260"/>
</dbReference>
<dbReference type="EMBL" id="CP037920">
    <property type="protein sequence ID" value="QDT96830.1"/>
    <property type="molecule type" value="Genomic_DNA"/>
</dbReference>